<evidence type="ECO:0000313" key="1">
    <source>
        <dbReference type="EMBL" id="GAI78326.1"/>
    </source>
</evidence>
<dbReference type="AlphaFoldDB" id="X1SGP9"/>
<comment type="caution">
    <text evidence="1">The sequence shown here is derived from an EMBL/GenBank/DDBJ whole genome shotgun (WGS) entry which is preliminary data.</text>
</comment>
<proteinExistence type="predicted"/>
<accession>X1SGP9</accession>
<sequence>EMKLHIPVKYLQEIQYPTLSEVEAYTETYRVEFMDRSDPDTGWHKFYHSREVEVLTIGGMHHYFLIYAYPQAGIEIAKPEDVLSYELWRGWILQLVNYEPTYRLDTATYREGYTAFKRRKTELGY</sequence>
<name>X1SGP9_9ZZZZ</name>
<gene>
    <name evidence="1" type="ORF">S12H4_13890</name>
</gene>
<protein>
    <submittedName>
        <fullName evidence="1">Uncharacterized protein</fullName>
    </submittedName>
</protein>
<reference evidence="1" key="1">
    <citation type="journal article" date="2014" name="Front. Microbiol.">
        <title>High frequency of phylogenetically diverse reductive dehalogenase-homologous genes in deep subseafloor sedimentary metagenomes.</title>
        <authorList>
            <person name="Kawai M."/>
            <person name="Futagami T."/>
            <person name="Toyoda A."/>
            <person name="Takaki Y."/>
            <person name="Nishi S."/>
            <person name="Hori S."/>
            <person name="Arai W."/>
            <person name="Tsubouchi T."/>
            <person name="Morono Y."/>
            <person name="Uchiyama I."/>
            <person name="Ito T."/>
            <person name="Fujiyama A."/>
            <person name="Inagaki F."/>
            <person name="Takami H."/>
        </authorList>
    </citation>
    <scope>NUCLEOTIDE SEQUENCE</scope>
    <source>
        <strain evidence="1">Expedition CK06-06</strain>
    </source>
</reference>
<organism evidence="1">
    <name type="scientific">marine sediment metagenome</name>
    <dbReference type="NCBI Taxonomy" id="412755"/>
    <lineage>
        <taxon>unclassified sequences</taxon>
        <taxon>metagenomes</taxon>
        <taxon>ecological metagenomes</taxon>
    </lineage>
</organism>
<feature type="non-terminal residue" evidence="1">
    <location>
        <position position="1"/>
    </location>
</feature>
<dbReference type="EMBL" id="BARW01006609">
    <property type="protein sequence ID" value="GAI78326.1"/>
    <property type="molecule type" value="Genomic_DNA"/>
</dbReference>